<dbReference type="RefSeq" id="WP_347301101.1">
    <property type="nucleotide sequence ID" value="NZ_MAEI02000003.1"/>
</dbReference>
<accession>A0ABV0F5T5</accession>
<name>A0ABV0F5T5_9ENTE</name>
<reference evidence="1" key="2">
    <citation type="submission" date="2024-02" db="EMBL/GenBank/DDBJ databases">
        <title>The Genome Sequence of Enterococcus diestrammenae JM9A.</title>
        <authorList>
            <person name="Earl A."/>
            <person name="Manson A."/>
            <person name="Gilmore M."/>
            <person name="Sanders J."/>
            <person name="Shea T."/>
            <person name="Howe W."/>
            <person name="Livny J."/>
            <person name="Cuomo C."/>
            <person name="Neafsey D."/>
            <person name="Birren B."/>
        </authorList>
    </citation>
    <scope>NUCLEOTIDE SEQUENCE</scope>
    <source>
        <strain evidence="1">JM9A</strain>
    </source>
</reference>
<gene>
    <name evidence="1" type="ORF">BAU18_003053</name>
</gene>
<dbReference type="EMBL" id="MAEI02000003">
    <property type="protein sequence ID" value="MEO1783433.1"/>
    <property type="molecule type" value="Genomic_DNA"/>
</dbReference>
<evidence type="ECO:0008006" key="3">
    <source>
        <dbReference type="Google" id="ProtNLM"/>
    </source>
</evidence>
<evidence type="ECO:0000313" key="1">
    <source>
        <dbReference type="EMBL" id="MEO1783433.1"/>
    </source>
</evidence>
<comment type="caution">
    <text evidence="1">The sequence shown here is derived from an EMBL/GenBank/DDBJ whole genome shotgun (WGS) entry which is preliminary data.</text>
</comment>
<sequence>MADISDTLNKLAKDALQKNLDEFLKQNEENASQSLKMAYKKVLTIVMDN</sequence>
<evidence type="ECO:0000313" key="2">
    <source>
        <dbReference type="Proteomes" id="UP001429357"/>
    </source>
</evidence>
<keyword evidence="2" id="KW-1185">Reference proteome</keyword>
<dbReference type="Proteomes" id="UP001429357">
    <property type="component" value="Unassembled WGS sequence"/>
</dbReference>
<reference evidence="1" key="1">
    <citation type="submission" date="2016-06" db="EMBL/GenBank/DDBJ databases">
        <authorList>
            <person name="Van Tyne D."/>
        </authorList>
    </citation>
    <scope>NUCLEOTIDE SEQUENCE</scope>
    <source>
        <strain evidence="1">JM9A</strain>
    </source>
</reference>
<protein>
    <recommendedName>
        <fullName evidence="3">Transposase</fullName>
    </recommendedName>
</protein>
<organism evidence="1 2">
    <name type="scientific">Enterococcus diestrammenae</name>
    <dbReference type="NCBI Taxonomy" id="1155073"/>
    <lineage>
        <taxon>Bacteria</taxon>
        <taxon>Bacillati</taxon>
        <taxon>Bacillota</taxon>
        <taxon>Bacilli</taxon>
        <taxon>Lactobacillales</taxon>
        <taxon>Enterococcaceae</taxon>
        <taxon>Enterococcus</taxon>
    </lineage>
</organism>
<proteinExistence type="predicted"/>